<accession>A0A5J4QD72</accession>
<proteinExistence type="predicted"/>
<evidence type="ECO:0000313" key="1">
    <source>
        <dbReference type="EMBL" id="KAA6319627.1"/>
    </source>
</evidence>
<organism evidence="1">
    <name type="scientific">termite gut metagenome</name>
    <dbReference type="NCBI Taxonomy" id="433724"/>
    <lineage>
        <taxon>unclassified sequences</taxon>
        <taxon>metagenomes</taxon>
        <taxon>organismal metagenomes</taxon>
    </lineage>
</organism>
<gene>
    <name evidence="1" type="ORF">EZS27_030502</name>
</gene>
<dbReference type="AlphaFoldDB" id="A0A5J4QD72"/>
<dbReference type="EMBL" id="SNRY01003821">
    <property type="protein sequence ID" value="KAA6319627.1"/>
    <property type="molecule type" value="Genomic_DNA"/>
</dbReference>
<reference evidence="1" key="1">
    <citation type="submission" date="2019-03" db="EMBL/GenBank/DDBJ databases">
        <title>Single cell metagenomics reveals metabolic interactions within the superorganism composed of flagellate Streblomastix strix and complex community of Bacteroidetes bacteria on its surface.</title>
        <authorList>
            <person name="Treitli S.C."/>
            <person name="Kolisko M."/>
            <person name="Husnik F."/>
            <person name="Keeling P."/>
            <person name="Hampl V."/>
        </authorList>
    </citation>
    <scope>NUCLEOTIDE SEQUENCE</scope>
    <source>
        <strain evidence="1">STM</strain>
    </source>
</reference>
<protein>
    <submittedName>
        <fullName evidence="1">Uncharacterized protein</fullName>
    </submittedName>
</protein>
<comment type="caution">
    <text evidence="1">The sequence shown here is derived from an EMBL/GenBank/DDBJ whole genome shotgun (WGS) entry which is preliminary data.</text>
</comment>
<name>A0A5J4QD72_9ZZZZ</name>
<sequence>MFEDLEPEEQERVLNDPPREVEYYKSMIRMLADTLYRVGEEFHIVPFHEIDNE</sequence>